<dbReference type="Proteomes" id="UP001231189">
    <property type="component" value="Unassembled WGS sequence"/>
</dbReference>
<evidence type="ECO:0000256" key="2">
    <source>
        <dbReference type="SAM" id="MobiDB-lite"/>
    </source>
</evidence>
<feature type="compositionally biased region" description="Polar residues" evidence="2">
    <location>
        <begin position="370"/>
        <end position="379"/>
    </location>
</feature>
<keyword evidence="1" id="KW-0175">Coiled coil</keyword>
<accession>A0AAD8SUF3</accession>
<feature type="compositionally biased region" description="Polar residues" evidence="2">
    <location>
        <begin position="391"/>
        <end position="401"/>
    </location>
</feature>
<dbReference type="PANTHER" id="PTHR33026:SF7">
    <property type="entry name" value="OS03G0100275 PROTEIN"/>
    <property type="match status" value="1"/>
</dbReference>
<evidence type="ECO:0000259" key="3">
    <source>
        <dbReference type="Pfam" id="PF04195"/>
    </source>
</evidence>
<dbReference type="PANTHER" id="PTHR33026">
    <property type="entry name" value="OS06G0360600 PROTEIN"/>
    <property type="match status" value="1"/>
</dbReference>
<keyword evidence="5" id="KW-1185">Reference proteome</keyword>
<reference evidence="4" key="1">
    <citation type="submission" date="2023-07" db="EMBL/GenBank/DDBJ databases">
        <title>A chromosome-level genome assembly of Lolium multiflorum.</title>
        <authorList>
            <person name="Chen Y."/>
            <person name="Copetti D."/>
            <person name="Kolliker R."/>
            <person name="Studer B."/>
        </authorList>
    </citation>
    <scope>NUCLEOTIDE SEQUENCE</scope>
    <source>
        <strain evidence="4">02402/16</strain>
        <tissue evidence="4">Leaf</tissue>
    </source>
</reference>
<organism evidence="4 5">
    <name type="scientific">Lolium multiflorum</name>
    <name type="common">Italian ryegrass</name>
    <name type="synonym">Lolium perenne subsp. multiflorum</name>
    <dbReference type="NCBI Taxonomy" id="4521"/>
    <lineage>
        <taxon>Eukaryota</taxon>
        <taxon>Viridiplantae</taxon>
        <taxon>Streptophyta</taxon>
        <taxon>Embryophyta</taxon>
        <taxon>Tracheophyta</taxon>
        <taxon>Spermatophyta</taxon>
        <taxon>Magnoliopsida</taxon>
        <taxon>Liliopsida</taxon>
        <taxon>Poales</taxon>
        <taxon>Poaceae</taxon>
        <taxon>BOP clade</taxon>
        <taxon>Pooideae</taxon>
        <taxon>Poodae</taxon>
        <taxon>Poeae</taxon>
        <taxon>Poeae Chloroplast Group 2 (Poeae type)</taxon>
        <taxon>Loliodinae</taxon>
        <taxon>Loliinae</taxon>
        <taxon>Lolium</taxon>
    </lineage>
</organism>
<evidence type="ECO:0000256" key="1">
    <source>
        <dbReference type="SAM" id="Coils"/>
    </source>
</evidence>
<dbReference type="EMBL" id="JAUUTY010000003">
    <property type="protein sequence ID" value="KAK1663693.1"/>
    <property type="molecule type" value="Genomic_DNA"/>
</dbReference>
<dbReference type="AlphaFoldDB" id="A0AAD8SUF3"/>
<sequence>MAAADLGAVEWERSKVTNQDLNLLKKLGITKKPKAVCFPSEESYPAPPMGYRVSFVDHLIRGLSAPIHPFLRGLLFVYGLQLHHLTPNSILHISIFITLCEAFLGVSPNWALWKRIFFCRRNGSHNVAYNIGGVVISIRSTANYFDVKLPDSVQGWRKRWLYIREENHGCAEDNIPPFDGDERILRRRSWDAEATEEERASTEALMTRIRELQNTRGKELSGIQIIVYFLKSRVQPLQARKFPLWKYTGDEDVDRLSTDLEVKDLEKLVRKITSLSKKDSIPSSCRVKPYSAAHALPKDAASEGTASAQSPPLAVSPKNKRKRDDVEDSGTSKPEEADPSSQKAAYDPYLGTLISSDEEEEVPTADVAARTSTSHTLVASETPVEGEETSPPRQNVDTATPPSSPRAPLSKRARTEIIPEPTLQLSSSSNPLLDDPMIKELLRIGAQFVGYRDYASKTEEKLIEANERADTLALKLEQCEEARKKAESDAVEARQEADKAKADAAGVEDLRKRLHDAETSLSDHITAQSAREAAITKRIKTQSRRFVDRTSQEFELEDPDNDVLLDAVSFLEFHGTEAREGMDEARAGLSKLFPYFFPKKEEPATFLGLAKCFNPPEDLGLKMRHENMKVAVESTVALVADSQQTIDWTKVGDTDQIEQLKWRSLVKAAKPNTKKILAYLGVKPASTPSSSRPEV</sequence>
<gene>
    <name evidence="4" type="ORF">QYE76_051852</name>
</gene>
<feature type="coiled-coil region" evidence="1">
    <location>
        <begin position="455"/>
        <end position="510"/>
    </location>
</feature>
<dbReference type="Pfam" id="PF04195">
    <property type="entry name" value="Transposase_28"/>
    <property type="match status" value="1"/>
</dbReference>
<evidence type="ECO:0000313" key="5">
    <source>
        <dbReference type="Proteomes" id="UP001231189"/>
    </source>
</evidence>
<feature type="region of interest" description="Disordered" evidence="2">
    <location>
        <begin position="296"/>
        <end position="432"/>
    </location>
</feature>
<feature type="domain" description="Transposase (putative) gypsy type" evidence="3">
    <location>
        <begin position="54"/>
        <end position="119"/>
    </location>
</feature>
<feature type="compositionally biased region" description="Low complexity" evidence="2">
    <location>
        <begin position="423"/>
        <end position="432"/>
    </location>
</feature>
<protein>
    <recommendedName>
        <fullName evidence="3">Transposase (putative) gypsy type domain-containing protein</fullName>
    </recommendedName>
</protein>
<dbReference type="InterPro" id="IPR007321">
    <property type="entry name" value="Transposase_28"/>
</dbReference>
<name>A0AAD8SUF3_LOLMU</name>
<proteinExistence type="predicted"/>
<comment type="caution">
    <text evidence="4">The sequence shown here is derived from an EMBL/GenBank/DDBJ whole genome shotgun (WGS) entry which is preliminary data.</text>
</comment>
<evidence type="ECO:0000313" key="4">
    <source>
        <dbReference type="EMBL" id="KAK1663693.1"/>
    </source>
</evidence>